<sequence length="380" mass="44455">MMKKILFYIDSLILGGEQKLAIDYIRLLCKNYKLQILINMDFGNDNFFLSKIPSNLPISFVIEKNLIETLNFYRKNRKNSIKNRILYSYYLYKKRRARLHNLPSIIKSLDYDFCIDFSNKLPPALTDERVLVWNHSSLEGTSEKTINNFLKPKYKKNKYIIVVSESMKLEYLKAFPEFQKKIKVVPNFIDIQEIEKKSLKTIPEKTSFFLCCSRLDPKKDISTIIRAFSLWKKNKEHYEKLFILGSGVYQNNLETLSKSLDLENDVVFLGQKENPYPYMKQAKLFLHASLQEGFGLVLVEAMACKTPVISTDCPVGPKEILENGTYGILIPMKDENSLYRAIQKIMENESIYLDYQAKAYQRAHDFSKENVLMRLTPLLF</sequence>
<dbReference type="HOGENOM" id="CLU_009583_0_0_0"/>
<accession>E5BE33</accession>
<keyword evidence="2" id="KW-0328">Glycosyltransferase</keyword>
<feature type="domain" description="Glycosyl transferase family 1" evidence="1">
    <location>
        <begin position="200"/>
        <end position="361"/>
    </location>
</feature>
<gene>
    <name evidence="2" type="ORF">FSBG_00806</name>
</gene>
<evidence type="ECO:0000313" key="3">
    <source>
        <dbReference type="Proteomes" id="UP000002975"/>
    </source>
</evidence>
<dbReference type="InterPro" id="IPR001296">
    <property type="entry name" value="Glyco_trans_1"/>
</dbReference>
<dbReference type="EC" id="2.4.-.-" evidence="2"/>
<evidence type="ECO:0000313" key="2">
    <source>
        <dbReference type="EMBL" id="EFS21309.1"/>
    </source>
</evidence>
<protein>
    <submittedName>
        <fullName evidence="2">Glycosyltransferase, group 1 family protein</fullName>
        <ecNumber evidence="2">2.4.-.-</ecNumber>
    </submittedName>
</protein>
<dbReference type="AlphaFoldDB" id="E5BE33"/>
<dbReference type="BioCyc" id="FSP469605-HMP:GTSP-811-MONOMER"/>
<dbReference type="Pfam" id="PF00534">
    <property type="entry name" value="Glycos_transf_1"/>
    <property type="match status" value="1"/>
</dbReference>
<dbReference type="Proteomes" id="UP000002975">
    <property type="component" value="Unassembled WGS sequence"/>
</dbReference>
<organism evidence="2 3">
    <name type="scientific">Fusobacterium gonidiaformans 3-1-5R</name>
    <dbReference type="NCBI Taxonomy" id="469605"/>
    <lineage>
        <taxon>Bacteria</taxon>
        <taxon>Fusobacteriati</taxon>
        <taxon>Fusobacteriota</taxon>
        <taxon>Fusobacteriia</taxon>
        <taxon>Fusobacteriales</taxon>
        <taxon>Fusobacteriaceae</taxon>
        <taxon>Fusobacterium</taxon>
    </lineage>
</organism>
<name>E5BE33_9FUSO</name>
<dbReference type="GO" id="GO:0016757">
    <property type="term" value="F:glycosyltransferase activity"/>
    <property type="evidence" value="ECO:0007669"/>
    <property type="project" value="UniProtKB-KW"/>
</dbReference>
<dbReference type="EMBL" id="GG657971">
    <property type="protein sequence ID" value="EFS21309.1"/>
    <property type="molecule type" value="Genomic_DNA"/>
</dbReference>
<keyword evidence="2" id="KW-0808">Transferase</keyword>
<dbReference type="SUPFAM" id="SSF53756">
    <property type="entry name" value="UDP-Glycosyltransferase/glycogen phosphorylase"/>
    <property type="match status" value="1"/>
</dbReference>
<dbReference type="PANTHER" id="PTHR12526">
    <property type="entry name" value="GLYCOSYLTRANSFERASE"/>
    <property type="match status" value="1"/>
</dbReference>
<proteinExistence type="predicted"/>
<reference evidence="2 3" key="1">
    <citation type="submission" date="2009-02" db="EMBL/GenBank/DDBJ databases">
        <title>The Genome Sequence of Fusobacterium sp. 3_1_5R.</title>
        <authorList>
            <consortium name="The Broad Institute Genome Sequencing Platform"/>
            <person name="Ward D."/>
            <person name="Young S.K."/>
            <person name="Kodira C.D."/>
            <person name="Zeng Q."/>
            <person name="Koehrsen M."/>
            <person name="Alvarado L."/>
            <person name="Berlin A."/>
            <person name="Borenstein D."/>
            <person name="Chen Z."/>
            <person name="Engels R."/>
            <person name="Freedman E."/>
            <person name="Gellesch M."/>
            <person name="Goldberg J."/>
            <person name="Griggs A."/>
            <person name="Gujja S."/>
            <person name="Heiman D."/>
            <person name="Hepburn T."/>
            <person name="Howarth C."/>
            <person name="Jen D."/>
            <person name="Larson L."/>
            <person name="Lewis B."/>
            <person name="Mehta T."/>
            <person name="Park D."/>
            <person name="Pearson M."/>
            <person name="Roberts A."/>
            <person name="Saif S."/>
            <person name="Shea T."/>
            <person name="Shenoy N."/>
            <person name="Sisk P."/>
            <person name="Stolte C."/>
            <person name="Sykes S."/>
            <person name="Walk T."/>
            <person name="White J."/>
            <person name="Yandava C."/>
            <person name="Allen-Vercoe E."/>
            <person name="Strauss J."/>
            <person name="Ambrose C."/>
            <person name="Lander E."/>
            <person name="Nusbaum C."/>
            <person name="Galagan J."/>
            <person name="Birren B."/>
        </authorList>
    </citation>
    <scope>NUCLEOTIDE SEQUENCE [LARGE SCALE GENOMIC DNA]</scope>
    <source>
        <strain evidence="2 3">3_1_5R</strain>
    </source>
</reference>
<dbReference type="PANTHER" id="PTHR12526:SF630">
    <property type="entry name" value="GLYCOSYLTRANSFERASE"/>
    <property type="match status" value="1"/>
</dbReference>
<dbReference type="Gene3D" id="3.40.50.2000">
    <property type="entry name" value="Glycogen Phosphorylase B"/>
    <property type="match status" value="2"/>
</dbReference>
<keyword evidence="3" id="KW-1185">Reference proteome</keyword>
<dbReference type="CDD" id="cd03811">
    <property type="entry name" value="GT4_GT28_WabH-like"/>
    <property type="match status" value="1"/>
</dbReference>
<evidence type="ECO:0000259" key="1">
    <source>
        <dbReference type="Pfam" id="PF00534"/>
    </source>
</evidence>